<dbReference type="AlphaFoldDB" id="A0A4Y9QYX2"/>
<evidence type="ECO:0000256" key="7">
    <source>
        <dbReference type="PIRSR" id="PIRSR601519-1"/>
    </source>
</evidence>
<comment type="caution">
    <text evidence="10">The sequence shown here is derived from an EMBL/GenBank/DDBJ whole genome shotgun (WGS) entry which is preliminary data.</text>
</comment>
<dbReference type="GO" id="GO:0005737">
    <property type="term" value="C:cytoplasm"/>
    <property type="evidence" value="ECO:0007669"/>
    <property type="project" value="UniProtKB-SubCell"/>
</dbReference>
<sequence>MKEREIVTLQRSLLTDTEQLLNKQIEMEGKSSAYYLSMASWCHKMGYENAANYLYTHADEERMHMMKLFHYVNEAGGHAIQPEITGIRHNFNSLREVFELILEHEIQVTKSINHIVDHAFTVKDFATFSFMQWYVTEQREEETMSRRALELFDIIGEEGIGLWTIDQELGKLNAAAHADSGGQGE</sequence>
<dbReference type="Pfam" id="PF00210">
    <property type="entry name" value="Ferritin"/>
    <property type="match status" value="1"/>
</dbReference>
<keyword evidence="2 8" id="KW-0409">Iron storage</keyword>
<dbReference type="InterPro" id="IPR008331">
    <property type="entry name" value="Ferritin_DPS_dom"/>
</dbReference>
<feature type="binding site" evidence="7">
    <location>
        <position position="105"/>
    </location>
    <ligand>
        <name>Fe cation</name>
        <dbReference type="ChEBI" id="CHEBI:24875"/>
        <label>1</label>
    </ligand>
</feature>
<dbReference type="OrthoDB" id="9801481at2"/>
<dbReference type="GO" id="GO:0006879">
    <property type="term" value="P:intracellular iron ion homeostasis"/>
    <property type="evidence" value="ECO:0007669"/>
    <property type="project" value="UniProtKB-KW"/>
</dbReference>
<keyword evidence="11" id="KW-1185">Reference proteome</keyword>
<dbReference type="EMBL" id="SPSB01000001">
    <property type="protein sequence ID" value="TFV97599.1"/>
    <property type="molecule type" value="Genomic_DNA"/>
</dbReference>
<dbReference type="RefSeq" id="WP_135070548.1">
    <property type="nucleotide sequence ID" value="NZ_SPSB01000001.1"/>
</dbReference>
<evidence type="ECO:0000313" key="11">
    <source>
        <dbReference type="Proteomes" id="UP000297647"/>
    </source>
</evidence>
<dbReference type="InterPro" id="IPR009040">
    <property type="entry name" value="Ferritin-like_diiron"/>
</dbReference>
<protein>
    <recommendedName>
        <fullName evidence="8">Ferritin</fullName>
        <ecNumber evidence="8">1.16.3.2</ecNumber>
    </recommendedName>
</protein>
<reference evidence="10 11" key="1">
    <citation type="submission" date="2019-03" db="EMBL/GenBank/DDBJ databases">
        <title>Algoriphagus sp. nov, a new strain isolated from root system soil of mangrove plant Kandelia.</title>
        <authorList>
            <person name="Yin Q."/>
            <person name="Wang K."/>
            <person name="Song Z."/>
        </authorList>
    </citation>
    <scope>NUCLEOTIDE SEQUENCE [LARGE SCALE GENOMIC DNA]</scope>
    <source>
        <strain evidence="10 11">XY-J91</strain>
    </source>
</reference>
<dbReference type="GO" id="GO:0008198">
    <property type="term" value="F:ferrous iron binding"/>
    <property type="evidence" value="ECO:0007669"/>
    <property type="project" value="TreeGrafter"/>
</dbReference>
<dbReference type="PANTHER" id="PTHR11431">
    <property type="entry name" value="FERRITIN"/>
    <property type="match status" value="1"/>
</dbReference>
<dbReference type="GO" id="GO:0006826">
    <property type="term" value="P:iron ion transport"/>
    <property type="evidence" value="ECO:0007669"/>
    <property type="project" value="InterPro"/>
</dbReference>
<evidence type="ECO:0000256" key="6">
    <source>
        <dbReference type="ARBA" id="ARBA00054546"/>
    </source>
</evidence>
<dbReference type="Proteomes" id="UP000297647">
    <property type="component" value="Unassembled WGS sequence"/>
</dbReference>
<comment type="function">
    <text evidence="8">Iron-storage protein.</text>
</comment>
<evidence type="ECO:0000256" key="5">
    <source>
        <dbReference type="ARBA" id="ARBA00023004"/>
    </source>
</evidence>
<evidence type="ECO:0000256" key="4">
    <source>
        <dbReference type="ARBA" id="ARBA00023002"/>
    </source>
</evidence>
<dbReference type="PANTHER" id="PTHR11431:SF127">
    <property type="entry name" value="BACTERIAL NON-HEME FERRITIN"/>
    <property type="match status" value="1"/>
</dbReference>
<feature type="domain" description="Ferritin-like diiron" evidence="9">
    <location>
        <begin position="11"/>
        <end position="156"/>
    </location>
</feature>
<gene>
    <name evidence="10" type="ORF">E4S40_02815</name>
</gene>
<keyword evidence="3 7" id="KW-0479">Metal-binding</keyword>
<evidence type="ECO:0000256" key="2">
    <source>
        <dbReference type="ARBA" id="ARBA00022434"/>
    </source>
</evidence>
<keyword evidence="5 7" id="KW-0408">Iron</keyword>
<feature type="binding site" evidence="7">
    <location>
        <position position="28"/>
    </location>
    <ligand>
        <name>Fe cation</name>
        <dbReference type="ChEBI" id="CHEBI:24875"/>
        <label>1</label>
    </ligand>
</feature>
<dbReference type="GO" id="GO:0016491">
    <property type="term" value="F:oxidoreductase activity"/>
    <property type="evidence" value="ECO:0007669"/>
    <property type="project" value="UniProtKB-KW"/>
</dbReference>
<comment type="function">
    <text evidence="6">May alleviate iron toxicity in the presence of oxygen.</text>
</comment>
<evidence type="ECO:0000256" key="3">
    <source>
        <dbReference type="ARBA" id="ARBA00022723"/>
    </source>
</evidence>
<dbReference type="EC" id="1.16.3.2" evidence="8"/>
<name>A0A4Y9QYX2_9BACT</name>
<evidence type="ECO:0000313" key="10">
    <source>
        <dbReference type="EMBL" id="TFV97599.1"/>
    </source>
</evidence>
<dbReference type="InterPro" id="IPR041719">
    <property type="entry name" value="Ferritin_prok"/>
</dbReference>
<comment type="similarity">
    <text evidence="1 8">Belongs to the ferritin family. Prokaryotic subfamily.</text>
</comment>
<feature type="binding site" evidence="7">
    <location>
        <position position="64"/>
    </location>
    <ligand>
        <name>Fe cation</name>
        <dbReference type="ChEBI" id="CHEBI:24875"/>
        <label>1</label>
    </ligand>
</feature>
<dbReference type="GO" id="GO:0008199">
    <property type="term" value="F:ferric iron binding"/>
    <property type="evidence" value="ECO:0007669"/>
    <property type="project" value="InterPro"/>
</dbReference>
<feature type="binding site" evidence="7">
    <location>
        <position position="138"/>
    </location>
    <ligand>
        <name>Fe cation</name>
        <dbReference type="ChEBI" id="CHEBI:24875"/>
        <label>1</label>
    </ligand>
</feature>
<organism evidence="10 11">
    <name type="scientific">Algoriphagus kandeliae</name>
    <dbReference type="NCBI Taxonomy" id="2562278"/>
    <lineage>
        <taxon>Bacteria</taxon>
        <taxon>Pseudomonadati</taxon>
        <taxon>Bacteroidota</taxon>
        <taxon>Cytophagia</taxon>
        <taxon>Cytophagales</taxon>
        <taxon>Cyclobacteriaceae</taxon>
        <taxon>Algoriphagus</taxon>
    </lineage>
</organism>
<dbReference type="InterPro" id="IPR009078">
    <property type="entry name" value="Ferritin-like_SF"/>
</dbReference>
<keyword evidence="4" id="KW-0560">Oxidoreductase</keyword>
<dbReference type="PROSITE" id="PS50905">
    <property type="entry name" value="FERRITIN_LIKE"/>
    <property type="match status" value="1"/>
</dbReference>
<keyword evidence="8" id="KW-0963">Cytoplasm</keyword>
<dbReference type="SUPFAM" id="SSF47240">
    <property type="entry name" value="Ferritin-like"/>
    <property type="match status" value="1"/>
</dbReference>
<comment type="catalytic activity">
    <reaction evidence="8">
        <text>4 Fe(2+) + O2 + 6 H2O = 4 iron(III) oxide-hydroxide + 12 H(+)</text>
        <dbReference type="Rhea" id="RHEA:11972"/>
        <dbReference type="ChEBI" id="CHEBI:15377"/>
        <dbReference type="ChEBI" id="CHEBI:15378"/>
        <dbReference type="ChEBI" id="CHEBI:15379"/>
        <dbReference type="ChEBI" id="CHEBI:29033"/>
        <dbReference type="ChEBI" id="CHEBI:78619"/>
        <dbReference type="EC" id="1.16.3.2"/>
    </reaction>
</comment>
<comment type="subcellular location">
    <subcellularLocation>
        <location evidence="8">Cytoplasm</location>
    </subcellularLocation>
</comment>
<accession>A0A4Y9QYX2</accession>
<evidence type="ECO:0000256" key="1">
    <source>
        <dbReference type="ARBA" id="ARBA00006950"/>
    </source>
</evidence>
<dbReference type="InterPro" id="IPR001519">
    <property type="entry name" value="Ferritin"/>
</dbReference>
<dbReference type="FunFam" id="1.20.1260.10:FF:000001">
    <property type="entry name" value="Non-heme ferritin"/>
    <property type="match status" value="1"/>
</dbReference>
<dbReference type="InterPro" id="IPR012347">
    <property type="entry name" value="Ferritin-like"/>
</dbReference>
<dbReference type="GO" id="GO:0042802">
    <property type="term" value="F:identical protein binding"/>
    <property type="evidence" value="ECO:0007669"/>
    <property type="project" value="UniProtKB-ARBA"/>
</dbReference>
<feature type="binding site" evidence="7">
    <location>
        <position position="61"/>
    </location>
    <ligand>
        <name>Fe cation</name>
        <dbReference type="ChEBI" id="CHEBI:24875"/>
        <label>1</label>
    </ligand>
</feature>
<proteinExistence type="inferred from homology"/>
<evidence type="ECO:0000259" key="9">
    <source>
        <dbReference type="PROSITE" id="PS50905"/>
    </source>
</evidence>
<dbReference type="Gene3D" id="1.20.1260.10">
    <property type="match status" value="1"/>
</dbReference>
<dbReference type="CDD" id="cd01055">
    <property type="entry name" value="Nonheme_Ferritin"/>
    <property type="match status" value="1"/>
</dbReference>
<evidence type="ECO:0000256" key="8">
    <source>
        <dbReference type="RuleBase" id="RU361145"/>
    </source>
</evidence>